<evidence type="ECO:0000259" key="10">
    <source>
        <dbReference type="PROSITE" id="PS50929"/>
    </source>
</evidence>
<gene>
    <name evidence="11" type="primary">prsD_1</name>
    <name evidence="11" type="ORF">TRM7615_01984</name>
</gene>
<evidence type="ECO:0000256" key="6">
    <source>
        <dbReference type="ARBA" id="ARBA00023136"/>
    </source>
</evidence>
<dbReference type="SMART" id="SM00382">
    <property type="entry name" value="AAA"/>
    <property type="match status" value="1"/>
</dbReference>
<evidence type="ECO:0000256" key="7">
    <source>
        <dbReference type="SAM" id="MobiDB-lite"/>
    </source>
</evidence>
<feature type="region of interest" description="Disordered" evidence="7">
    <location>
        <begin position="549"/>
        <end position="584"/>
    </location>
</feature>
<evidence type="ECO:0000256" key="2">
    <source>
        <dbReference type="ARBA" id="ARBA00022692"/>
    </source>
</evidence>
<proteinExistence type="predicted"/>
<reference evidence="12" key="1">
    <citation type="submission" date="2018-03" db="EMBL/GenBank/DDBJ databases">
        <authorList>
            <person name="Rodrigo-Torres L."/>
            <person name="Arahal R. D."/>
            <person name="Lucena T."/>
        </authorList>
    </citation>
    <scope>NUCLEOTIDE SEQUENCE [LARGE SCALE GENOMIC DNA]</scope>
    <source>
        <strain evidence="12">CECT 7615</strain>
    </source>
</reference>
<feature type="transmembrane region" description="Helical" evidence="8">
    <location>
        <begin position="139"/>
        <end position="161"/>
    </location>
</feature>
<dbReference type="PROSITE" id="PS50893">
    <property type="entry name" value="ABC_TRANSPORTER_2"/>
    <property type="match status" value="1"/>
</dbReference>
<accession>A0A2R8C7T8</accession>
<dbReference type="Gene3D" id="1.20.1560.10">
    <property type="entry name" value="ABC transporter type 1, transmembrane domain"/>
    <property type="match status" value="1"/>
</dbReference>
<dbReference type="SUPFAM" id="SSF90123">
    <property type="entry name" value="ABC transporter transmembrane region"/>
    <property type="match status" value="1"/>
</dbReference>
<protein>
    <submittedName>
        <fullName evidence="11">Type I secretion system ATP-binding protein PrsD</fullName>
    </submittedName>
</protein>
<evidence type="ECO:0000256" key="3">
    <source>
        <dbReference type="ARBA" id="ARBA00022741"/>
    </source>
</evidence>
<dbReference type="PANTHER" id="PTHR43394:SF1">
    <property type="entry name" value="ATP-BINDING CASSETTE SUB-FAMILY B MEMBER 10, MITOCHONDRIAL"/>
    <property type="match status" value="1"/>
</dbReference>
<keyword evidence="4 11" id="KW-0067">ATP-binding</keyword>
<dbReference type="Proteomes" id="UP000244898">
    <property type="component" value="Unassembled WGS sequence"/>
</dbReference>
<dbReference type="InterPro" id="IPR027417">
    <property type="entry name" value="P-loop_NTPase"/>
</dbReference>
<feature type="domain" description="ABC transporter" evidence="9">
    <location>
        <begin position="315"/>
        <end position="552"/>
    </location>
</feature>
<keyword evidence="5 8" id="KW-1133">Transmembrane helix</keyword>
<keyword evidence="2 8" id="KW-0812">Transmembrane</keyword>
<evidence type="ECO:0000256" key="4">
    <source>
        <dbReference type="ARBA" id="ARBA00022840"/>
    </source>
</evidence>
<dbReference type="EMBL" id="ONZG01000004">
    <property type="protein sequence ID" value="SPJ28485.1"/>
    <property type="molecule type" value="Genomic_DNA"/>
</dbReference>
<name>A0A2R8C7T8_9RHOB</name>
<dbReference type="GO" id="GO:0015421">
    <property type="term" value="F:ABC-type oligopeptide transporter activity"/>
    <property type="evidence" value="ECO:0007669"/>
    <property type="project" value="TreeGrafter"/>
</dbReference>
<dbReference type="Pfam" id="PF00664">
    <property type="entry name" value="ABC_membrane"/>
    <property type="match status" value="1"/>
</dbReference>
<dbReference type="AlphaFoldDB" id="A0A2R8C7T8"/>
<feature type="transmembrane region" description="Helical" evidence="8">
    <location>
        <begin position="115"/>
        <end position="133"/>
    </location>
</feature>
<evidence type="ECO:0000256" key="1">
    <source>
        <dbReference type="ARBA" id="ARBA00004651"/>
    </source>
</evidence>
<evidence type="ECO:0000259" key="9">
    <source>
        <dbReference type="PROSITE" id="PS50893"/>
    </source>
</evidence>
<evidence type="ECO:0000313" key="11">
    <source>
        <dbReference type="EMBL" id="SPJ28485.1"/>
    </source>
</evidence>
<keyword evidence="6 8" id="KW-0472">Membrane</keyword>
<dbReference type="Gene3D" id="3.40.50.300">
    <property type="entry name" value="P-loop containing nucleotide triphosphate hydrolases"/>
    <property type="match status" value="1"/>
</dbReference>
<sequence length="584" mass="64253">MVLSSAFVISFAVNVLRLAGPMFMLLIYDRVLTSRSVETLVALFGLVLVLLAALGTLDYARKRMLARFGAQFQEQMEDTLLEHSSRHQLFRHNRAKPSLGLDEVDGLRSFFHSGTLISIFDFIWTPMFLAVVFVLHPTLGWVCVSGIGVIILLVLVQQAFVGGRRERAQAASGQITGLKNILIASRATVRSQNMGPGFKNRWKSARDTSRDNAIQLKDWTAWFTSMSKIVVMVIRYSVLATGAYLTLQGELTVGAMVAATFMVTRVLGPVDRFFGNLPNMFQARDQWRRLQQILLKRAAEMSDNYAEQAASPKRLILDNVSVRSPLTGNLILRSVSLSASAGEFIEITGASSQGKTVLAETILGMWSPSAGTILIDGRHASRLTDDEAGKLLGYVPEAPTFVAGTLEENIGGLDPDPNPDQVGLAARRARMHAAICALPDGYNTMIDAQASCLSTFERNQLALARAFYHSPRILIIDSLDAEMLIRIPRKLQATFSTLMKRDNVTIILLSRQSLDLPYTNRRYNLEDGRLTEVKSVSVKSQSQNVKVSSMGSAAVAGDQNKKAKISVVSDKSAPEVRTDKTVQR</sequence>
<dbReference type="InterPro" id="IPR036640">
    <property type="entry name" value="ABC1_TM_sf"/>
</dbReference>
<organism evidence="11 12">
    <name type="scientific">Falsiruegeria mediterranea M17</name>
    <dbReference type="NCBI Taxonomy" id="1200281"/>
    <lineage>
        <taxon>Bacteria</taxon>
        <taxon>Pseudomonadati</taxon>
        <taxon>Pseudomonadota</taxon>
        <taxon>Alphaproteobacteria</taxon>
        <taxon>Rhodobacterales</taxon>
        <taxon>Roseobacteraceae</taxon>
        <taxon>Falsiruegeria</taxon>
    </lineage>
</organism>
<keyword evidence="12" id="KW-1185">Reference proteome</keyword>
<dbReference type="RefSeq" id="WP_108786941.1">
    <property type="nucleotide sequence ID" value="NZ_ONZG01000004.1"/>
</dbReference>
<dbReference type="InterPro" id="IPR003593">
    <property type="entry name" value="AAA+_ATPase"/>
</dbReference>
<dbReference type="GO" id="GO:0005886">
    <property type="term" value="C:plasma membrane"/>
    <property type="evidence" value="ECO:0007669"/>
    <property type="project" value="UniProtKB-SubCell"/>
</dbReference>
<dbReference type="InterPro" id="IPR039421">
    <property type="entry name" value="Type_1_exporter"/>
</dbReference>
<feature type="transmembrane region" description="Helical" evidence="8">
    <location>
        <begin position="7"/>
        <end position="28"/>
    </location>
</feature>
<feature type="transmembrane region" description="Helical" evidence="8">
    <location>
        <begin position="40"/>
        <end position="60"/>
    </location>
</feature>
<dbReference type="InterPro" id="IPR011527">
    <property type="entry name" value="ABC1_TM_dom"/>
</dbReference>
<feature type="domain" description="ABC transmembrane type-1" evidence="10">
    <location>
        <begin position="6"/>
        <end position="282"/>
    </location>
</feature>
<evidence type="ECO:0000256" key="5">
    <source>
        <dbReference type="ARBA" id="ARBA00022989"/>
    </source>
</evidence>
<dbReference type="PANTHER" id="PTHR43394">
    <property type="entry name" value="ATP-DEPENDENT PERMEASE MDL1, MITOCHONDRIAL"/>
    <property type="match status" value="1"/>
</dbReference>
<dbReference type="InterPro" id="IPR003439">
    <property type="entry name" value="ABC_transporter-like_ATP-bd"/>
</dbReference>
<keyword evidence="3" id="KW-0547">Nucleotide-binding</keyword>
<dbReference type="GO" id="GO:0016887">
    <property type="term" value="F:ATP hydrolysis activity"/>
    <property type="evidence" value="ECO:0007669"/>
    <property type="project" value="InterPro"/>
</dbReference>
<dbReference type="GO" id="GO:0005524">
    <property type="term" value="F:ATP binding"/>
    <property type="evidence" value="ECO:0007669"/>
    <property type="project" value="UniProtKB-KW"/>
</dbReference>
<dbReference type="OrthoDB" id="9806127at2"/>
<evidence type="ECO:0000256" key="8">
    <source>
        <dbReference type="SAM" id="Phobius"/>
    </source>
</evidence>
<dbReference type="PROSITE" id="PS50929">
    <property type="entry name" value="ABC_TM1F"/>
    <property type="match status" value="1"/>
</dbReference>
<comment type="subcellular location">
    <subcellularLocation>
        <location evidence="1">Cell membrane</location>
        <topology evidence="1">Multi-pass membrane protein</topology>
    </subcellularLocation>
</comment>
<dbReference type="Pfam" id="PF00005">
    <property type="entry name" value="ABC_tran"/>
    <property type="match status" value="1"/>
</dbReference>
<evidence type="ECO:0000313" key="12">
    <source>
        <dbReference type="Proteomes" id="UP000244898"/>
    </source>
</evidence>
<dbReference type="SUPFAM" id="SSF52540">
    <property type="entry name" value="P-loop containing nucleoside triphosphate hydrolases"/>
    <property type="match status" value="1"/>
</dbReference>
<feature type="compositionally biased region" description="Basic and acidic residues" evidence="7">
    <location>
        <begin position="572"/>
        <end position="584"/>
    </location>
</feature>